<gene>
    <name evidence="1" type="ORF">ISP19_13510</name>
</gene>
<sequence length="173" mass="19079">MGIRSINFNIVFLGLTTLVVLCMTAQVMAKNAAGSYSRDAGPYVDMDDYLQGSQRDAWSDATYFLMKNFNDVCGDTFCEGEYSNIQELRYRCSVDANTGIVGECAWLFAASEEQINPIDGKIIAQPKIWACVSPLAPQTHAVDLVQALANQRPLFSELPQTDESLFDGLIDCL</sequence>
<evidence type="ECO:0008006" key="3">
    <source>
        <dbReference type="Google" id="ProtNLM"/>
    </source>
</evidence>
<accession>A0ABS2K5A4</accession>
<dbReference type="EMBL" id="JADIKE010000037">
    <property type="protein sequence ID" value="MBM7126392.1"/>
    <property type="molecule type" value="Genomic_DNA"/>
</dbReference>
<protein>
    <recommendedName>
        <fullName evidence="3">Integron gene cassette protein</fullName>
    </recommendedName>
</protein>
<comment type="caution">
    <text evidence="1">The sequence shown here is derived from an EMBL/GenBank/DDBJ whole genome shotgun (WGS) entry which is preliminary data.</text>
</comment>
<keyword evidence="2" id="KW-1185">Reference proteome</keyword>
<organism evidence="1 2">
    <name type="scientific">Dyella flava</name>
    <dbReference type="NCBI Taxonomy" id="1920170"/>
    <lineage>
        <taxon>Bacteria</taxon>
        <taxon>Pseudomonadati</taxon>
        <taxon>Pseudomonadota</taxon>
        <taxon>Gammaproteobacteria</taxon>
        <taxon>Lysobacterales</taxon>
        <taxon>Rhodanobacteraceae</taxon>
        <taxon>Dyella</taxon>
    </lineage>
</organism>
<evidence type="ECO:0000313" key="1">
    <source>
        <dbReference type="EMBL" id="MBM7126392.1"/>
    </source>
</evidence>
<dbReference type="RefSeq" id="WP_204682948.1">
    <property type="nucleotide sequence ID" value="NZ_BSNR01000004.1"/>
</dbReference>
<dbReference type="Proteomes" id="UP001430149">
    <property type="component" value="Unassembled WGS sequence"/>
</dbReference>
<reference evidence="1" key="1">
    <citation type="submission" date="2020-10" db="EMBL/GenBank/DDBJ databases">
        <title>Phylogeny of dyella-like bacteria.</title>
        <authorList>
            <person name="Fu J."/>
        </authorList>
    </citation>
    <scope>NUCLEOTIDE SEQUENCE</scope>
    <source>
        <strain evidence="1">DHOC52</strain>
    </source>
</reference>
<name>A0ABS2K5A4_9GAMM</name>
<proteinExistence type="predicted"/>
<evidence type="ECO:0000313" key="2">
    <source>
        <dbReference type="Proteomes" id="UP001430149"/>
    </source>
</evidence>